<feature type="transmembrane region" description="Helical" evidence="2">
    <location>
        <begin position="101"/>
        <end position="119"/>
    </location>
</feature>
<reference evidence="3 4" key="1">
    <citation type="submission" date="2012-12" db="EMBL/GenBank/DDBJ databases">
        <title>Whole genome shotgun sequence of Gordonia hirsuta NBRC 16056.</title>
        <authorList>
            <person name="Isaki-Nakamura S."/>
            <person name="Hosoyama A."/>
            <person name="Tsuchikane K."/>
            <person name="Katsumata H."/>
            <person name="Baba S."/>
            <person name="Yamazaki S."/>
            <person name="Fujita N."/>
        </authorList>
    </citation>
    <scope>NUCLEOTIDE SEQUENCE [LARGE SCALE GENOMIC DNA]</scope>
    <source>
        <strain evidence="3 4">NBRC 16056</strain>
    </source>
</reference>
<feature type="region of interest" description="Disordered" evidence="1">
    <location>
        <begin position="190"/>
        <end position="265"/>
    </location>
</feature>
<organism evidence="3 4">
    <name type="scientific">Gordonia hirsuta DSM 44140 = NBRC 16056</name>
    <dbReference type="NCBI Taxonomy" id="1121927"/>
    <lineage>
        <taxon>Bacteria</taxon>
        <taxon>Bacillati</taxon>
        <taxon>Actinomycetota</taxon>
        <taxon>Actinomycetes</taxon>
        <taxon>Mycobacteriales</taxon>
        <taxon>Gordoniaceae</taxon>
        <taxon>Gordonia</taxon>
    </lineage>
</organism>
<gene>
    <name evidence="3" type="ORF">GOHSU_02_00610</name>
</gene>
<dbReference type="EMBL" id="BANT01000002">
    <property type="protein sequence ID" value="GAC55918.1"/>
    <property type="molecule type" value="Genomic_DNA"/>
</dbReference>
<keyword evidence="2" id="KW-0472">Membrane</keyword>
<keyword evidence="2" id="KW-0812">Transmembrane</keyword>
<evidence type="ECO:0000313" key="3">
    <source>
        <dbReference type="EMBL" id="GAC55918.1"/>
    </source>
</evidence>
<feature type="transmembrane region" description="Helical" evidence="2">
    <location>
        <begin position="159"/>
        <end position="180"/>
    </location>
</feature>
<feature type="transmembrane region" description="Helical" evidence="2">
    <location>
        <begin position="66"/>
        <end position="94"/>
    </location>
</feature>
<protein>
    <recommendedName>
        <fullName evidence="5">DUF2567 domain-containing protein</fullName>
    </recommendedName>
</protein>
<keyword evidence="2" id="KW-1133">Transmembrane helix</keyword>
<keyword evidence="4" id="KW-1185">Reference proteome</keyword>
<evidence type="ECO:0000256" key="1">
    <source>
        <dbReference type="SAM" id="MobiDB-lite"/>
    </source>
</evidence>
<dbReference type="InterPro" id="IPR021213">
    <property type="entry name" value="DUF2567"/>
</dbReference>
<name>L7L7B8_9ACTN</name>
<feature type="compositionally biased region" description="Pro residues" evidence="1">
    <location>
        <begin position="218"/>
        <end position="232"/>
    </location>
</feature>
<dbReference type="Pfam" id="PF10821">
    <property type="entry name" value="DUF2567"/>
    <property type="match status" value="1"/>
</dbReference>
<evidence type="ECO:0008006" key="5">
    <source>
        <dbReference type="Google" id="ProtNLM"/>
    </source>
</evidence>
<accession>L7L7B8</accession>
<dbReference type="eggNOG" id="ENOG5031WWS">
    <property type="taxonomic scope" value="Bacteria"/>
</dbReference>
<sequence length="265" mass="27888">MTGVESGRSPTGLESAAPRRRRQPYGVLIGLAVLGALGGVLWAFLVPTAQVRVTADGSVSLPPAQLARLFDGVAIFALLAFGLGLICGAVIWFAHRQVRGWFGLLTAVVMALLSSSIAMDVGLRVARARYSADDPSAPGVRHLLPDLWLEGAGWNSMPAPWLLLTCAPGLAALTYLILAVSAADTAWLRDDEPMSGPPPEETAAVPADWTYPGAAPGPAMPPPMTPMPPPSDPAERAVWGPPTPAGSHPVTEPVTEADEEWRTRR</sequence>
<evidence type="ECO:0000256" key="2">
    <source>
        <dbReference type="SAM" id="Phobius"/>
    </source>
</evidence>
<comment type="caution">
    <text evidence="3">The sequence shown here is derived from an EMBL/GenBank/DDBJ whole genome shotgun (WGS) entry which is preliminary data.</text>
</comment>
<dbReference type="Proteomes" id="UP000053405">
    <property type="component" value="Unassembled WGS sequence"/>
</dbReference>
<dbReference type="STRING" id="1121927.GOHSU_02_00610"/>
<evidence type="ECO:0000313" key="4">
    <source>
        <dbReference type="Proteomes" id="UP000053405"/>
    </source>
</evidence>
<dbReference type="AlphaFoldDB" id="L7L7B8"/>
<proteinExistence type="predicted"/>
<feature type="transmembrane region" description="Helical" evidence="2">
    <location>
        <begin position="25"/>
        <end position="46"/>
    </location>
</feature>